<feature type="domain" description="GST N-terminal" evidence="4">
    <location>
        <begin position="7"/>
        <end position="92"/>
    </location>
</feature>
<proteinExistence type="inferred from homology"/>
<dbReference type="InterPro" id="IPR004045">
    <property type="entry name" value="Glutathione_S-Trfase_N"/>
</dbReference>
<dbReference type="PANTHER" id="PTHR43968:SF8">
    <property type="entry name" value="S-TRANSFERASE, PUTATIVE (AFU_ORTHOLOGUE AFUA_2G00590)-RELATED"/>
    <property type="match status" value="1"/>
</dbReference>
<organism evidence="6 7">
    <name type="scientific">Phyllachora maydis</name>
    <dbReference type="NCBI Taxonomy" id="1825666"/>
    <lineage>
        <taxon>Eukaryota</taxon>
        <taxon>Fungi</taxon>
        <taxon>Dikarya</taxon>
        <taxon>Ascomycota</taxon>
        <taxon>Pezizomycotina</taxon>
        <taxon>Sordariomycetes</taxon>
        <taxon>Sordariomycetidae</taxon>
        <taxon>Phyllachorales</taxon>
        <taxon>Phyllachoraceae</taxon>
        <taxon>Phyllachora</taxon>
    </lineage>
</organism>
<evidence type="ECO:0000259" key="5">
    <source>
        <dbReference type="PROSITE" id="PS50405"/>
    </source>
</evidence>
<comment type="caution">
    <text evidence="6">The sequence shown here is derived from an EMBL/GenBank/DDBJ whole genome shotgun (WGS) entry which is preliminary data.</text>
</comment>
<evidence type="ECO:0000313" key="7">
    <source>
        <dbReference type="Proteomes" id="UP001217918"/>
    </source>
</evidence>
<dbReference type="Gene3D" id="1.20.1050.10">
    <property type="match status" value="1"/>
</dbReference>
<dbReference type="SFLD" id="SFLDG00358">
    <property type="entry name" value="Main_(cytGST)"/>
    <property type="match status" value="1"/>
</dbReference>
<dbReference type="InterPro" id="IPR050983">
    <property type="entry name" value="GST_Omega/HSP26"/>
</dbReference>
<dbReference type="SFLD" id="SFLDS00019">
    <property type="entry name" value="Glutathione_Transferase_(cytos"/>
    <property type="match status" value="1"/>
</dbReference>
<keyword evidence="3" id="KW-1133">Transmembrane helix</keyword>
<sequence length="650" mass="69659">MGADDAAKFTLYTNHRCPWAHRVHIVLAELGLPFDEVIIDLDRPRDPEYLALNSRGLVPTLSLARGDGAANVVLAESAVVAQFLADAHPSHLAPLTGSVEGALARARVAFFVDAYFSKWQGRLMKLSAAVGDEAVGKVVDEALEGLVGEVEPLLAGAAPFFGGSARLTMAEVLTGSFALRTVSFCKTDIYPDALKTAIPERAPNFWKWAQEVAAHPSVRGIFDEGKVVASTKTRMAKADVDTAWTEYDTSIIMHIPSILQQPFDRYDRGDQDDVFFRHADLVLLLKTILFRRDAPPSAQGQNTTLQVTAIVLGILVVAFGIVIVLIKRRQASKTPPTAYFDAFQEKATGDAAWPPKPRGLTSVAPRSFTPAPAVPSSSSREGSFFQHPSATPIFDRERSTPLVPRGAGIAHDGPTVRAIDPLAFTPQPLPASYRPGVIQHAAGSTREQRLGLVKTNLIRDYDAIRTWAAMQTPLEDPETGKRVAPWDAEWEGGGADGRAQTQAQAQGPGPELGLSTPAPLQVPPPVVQPVGGRGGGGNLFRSQGTQRSKGSEGSRGSRGSARSQGSQGTMHSQRGPGLELPRNPFDTPTGSVRSSSPVAVVSRWRQAVASEEVLLEAEMGFDDTDAGQNPAARSVRDTVAFYSDLARRPA</sequence>
<dbReference type="Proteomes" id="UP001217918">
    <property type="component" value="Unassembled WGS sequence"/>
</dbReference>
<dbReference type="GO" id="GO:0005737">
    <property type="term" value="C:cytoplasm"/>
    <property type="evidence" value="ECO:0007669"/>
    <property type="project" value="TreeGrafter"/>
</dbReference>
<keyword evidence="7" id="KW-1185">Reference proteome</keyword>
<dbReference type="InterPro" id="IPR040079">
    <property type="entry name" value="Glutathione_S-Trfase"/>
</dbReference>
<reference evidence="6" key="1">
    <citation type="journal article" date="2023" name="Mol. Plant Microbe Interact.">
        <title>Elucidating the Obligate Nature and Biological Capacity of an Invasive Fungal Corn Pathogen.</title>
        <authorList>
            <person name="MacCready J.S."/>
            <person name="Roggenkamp E.M."/>
            <person name="Gdanetz K."/>
            <person name="Chilvers M.I."/>
        </authorList>
    </citation>
    <scope>NUCLEOTIDE SEQUENCE</scope>
    <source>
        <strain evidence="6">PM02</strain>
    </source>
</reference>
<evidence type="ECO:0000256" key="2">
    <source>
        <dbReference type="SAM" id="MobiDB-lite"/>
    </source>
</evidence>
<evidence type="ECO:0000256" key="3">
    <source>
        <dbReference type="SAM" id="Phobius"/>
    </source>
</evidence>
<dbReference type="Pfam" id="PF13409">
    <property type="entry name" value="GST_N_2"/>
    <property type="match status" value="1"/>
</dbReference>
<feature type="region of interest" description="Disordered" evidence="2">
    <location>
        <begin position="487"/>
        <end position="599"/>
    </location>
</feature>
<evidence type="ECO:0008006" key="8">
    <source>
        <dbReference type="Google" id="ProtNLM"/>
    </source>
</evidence>
<dbReference type="CDD" id="cd00570">
    <property type="entry name" value="GST_N_family"/>
    <property type="match status" value="1"/>
</dbReference>
<protein>
    <recommendedName>
        <fullName evidence="8">GST N-terminal domain-containing protein</fullName>
    </recommendedName>
</protein>
<evidence type="ECO:0000259" key="4">
    <source>
        <dbReference type="PROSITE" id="PS50404"/>
    </source>
</evidence>
<dbReference type="PROSITE" id="PS50405">
    <property type="entry name" value="GST_CTER"/>
    <property type="match status" value="1"/>
</dbReference>
<evidence type="ECO:0000256" key="1">
    <source>
        <dbReference type="ARBA" id="ARBA00007409"/>
    </source>
</evidence>
<dbReference type="SUPFAM" id="SSF47616">
    <property type="entry name" value="GST C-terminal domain-like"/>
    <property type="match status" value="1"/>
</dbReference>
<feature type="region of interest" description="Disordered" evidence="2">
    <location>
        <begin position="363"/>
        <end position="388"/>
    </location>
</feature>
<dbReference type="PROSITE" id="PS50404">
    <property type="entry name" value="GST_NTER"/>
    <property type="match status" value="1"/>
</dbReference>
<comment type="similarity">
    <text evidence="1">Belongs to the GST superfamily.</text>
</comment>
<feature type="compositionally biased region" description="Low complexity" evidence="2">
    <location>
        <begin position="557"/>
        <end position="568"/>
    </location>
</feature>
<dbReference type="Gene3D" id="3.40.30.10">
    <property type="entry name" value="Glutaredoxin"/>
    <property type="match status" value="1"/>
</dbReference>
<dbReference type="InterPro" id="IPR010987">
    <property type="entry name" value="Glutathione-S-Trfase_C-like"/>
</dbReference>
<feature type="compositionally biased region" description="Low complexity" evidence="2">
    <location>
        <begin position="497"/>
        <end position="509"/>
    </location>
</feature>
<accession>A0AAD9I9W0</accession>
<name>A0AAD9I9W0_9PEZI</name>
<dbReference type="InterPro" id="IPR036249">
    <property type="entry name" value="Thioredoxin-like_sf"/>
</dbReference>
<feature type="domain" description="GST C-terminal" evidence="5">
    <location>
        <begin position="101"/>
        <end position="235"/>
    </location>
</feature>
<dbReference type="InterPro" id="IPR036282">
    <property type="entry name" value="Glutathione-S-Trfase_C_sf"/>
</dbReference>
<dbReference type="EMBL" id="JAQQPM010000007">
    <property type="protein sequence ID" value="KAK2073329.1"/>
    <property type="molecule type" value="Genomic_DNA"/>
</dbReference>
<feature type="transmembrane region" description="Helical" evidence="3">
    <location>
        <begin position="305"/>
        <end position="326"/>
    </location>
</feature>
<dbReference type="PANTHER" id="PTHR43968">
    <property type="match status" value="1"/>
</dbReference>
<dbReference type="SUPFAM" id="SSF52833">
    <property type="entry name" value="Thioredoxin-like"/>
    <property type="match status" value="1"/>
</dbReference>
<evidence type="ECO:0000313" key="6">
    <source>
        <dbReference type="EMBL" id="KAK2073329.1"/>
    </source>
</evidence>
<keyword evidence="3" id="KW-0812">Transmembrane</keyword>
<feature type="compositionally biased region" description="Polar residues" evidence="2">
    <location>
        <begin position="375"/>
        <end position="388"/>
    </location>
</feature>
<dbReference type="AlphaFoldDB" id="A0AAD9I9W0"/>
<gene>
    <name evidence="6" type="ORF">P8C59_007618</name>
</gene>
<keyword evidence="3" id="KW-0472">Membrane</keyword>